<dbReference type="Proteomes" id="UP001150941">
    <property type="component" value="Unassembled WGS sequence"/>
</dbReference>
<accession>A0A9W9TFY1</accession>
<proteinExistence type="predicted"/>
<sequence>MDPALAVDPAPSTQFELRHPTALLWGYEMQRVTKELTERLVATKSQLEENEKLTRLMYQCLNDLIVILASITTELKNTSHSSRHRLQVLRRQLAHALGPLQLYANAIEKKNKTLISCITELKDMYKREGTTAPTTAEASHDAETVDSHLHPSTDTAKVKVGKITLKVTDSTEASLAAQPMEVKLAAVMKQGLRSLEEYYESARVFRRSQRRLQQDNDKLFINAFIAGLDRSIYRRRITHWLKKERWEWAWLEHIIMVLILEEEHFEKQEYALTHRFSDGSVLLPDGMREPQFVVLSPITEEDLTESEGE</sequence>
<organism evidence="2 3">
    <name type="scientific">Penicillium chermesinum</name>
    <dbReference type="NCBI Taxonomy" id="63820"/>
    <lineage>
        <taxon>Eukaryota</taxon>
        <taxon>Fungi</taxon>
        <taxon>Dikarya</taxon>
        <taxon>Ascomycota</taxon>
        <taxon>Pezizomycotina</taxon>
        <taxon>Eurotiomycetes</taxon>
        <taxon>Eurotiomycetidae</taxon>
        <taxon>Eurotiales</taxon>
        <taxon>Aspergillaceae</taxon>
        <taxon>Penicillium</taxon>
    </lineage>
</organism>
<protein>
    <submittedName>
        <fullName evidence="2">Uncharacterized protein</fullName>
    </submittedName>
</protein>
<reference evidence="2" key="2">
    <citation type="journal article" date="2023" name="IMA Fungus">
        <title>Comparative genomic study of the Penicillium genus elucidates a diverse pangenome and 15 lateral gene transfer events.</title>
        <authorList>
            <person name="Petersen C."/>
            <person name="Sorensen T."/>
            <person name="Nielsen M.R."/>
            <person name="Sondergaard T.E."/>
            <person name="Sorensen J.L."/>
            <person name="Fitzpatrick D.A."/>
            <person name="Frisvad J.C."/>
            <person name="Nielsen K.L."/>
        </authorList>
    </citation>
    <scope>NUCLEOTIDE SEQUENCE</scope>
    <source>
        <strain evidence="2">IBT 19713</strain>
    </source>
</reference>
<dbReference type="GeneID" id="83205813"/>
<evidence type="ECO:0000256" key="1">
    <source>
        <dbReference type="SAM" id="MobiDB-lite"/>
    </source>
</evidence>
<keyword evidence="3" id="KW-1185">Reference proteome</keyword>
<comment type="caution">
    <text evidence="2">The sequence shown here is derived from an EMBL/GenBank/DDBJ whole genome shotgun (WGS) entry which is preliminary data.</text>
</comment>
<reference evidence="2" key="1">
    <citation type="submission" date="2022-11" db="EMBL/GenBank/DDBJ databases">
        <authorList>
            <person name="Petersen C."/>
        </authorList>
    </citation>
    <scope>NUCLEOTIDE SEQUENCE</scope>
    <source>
        <strain evidence="2">IBT 19713</strain>
    </source>
</reference>
<feature type="region of interest" description="Disordered" evidence="1">
    <location>
        <begin position="130"/>
        <end position="153"/>
    </location>
</feature>
<name>A0A9W9TFY1_9EURO</name>
<dbReference type="AlphaFoldDB" id="A0A9W9TFY1"/>
<feature type="compositionally biased region" description="Basic and acidic residues" evidence="1">
    <location>
        <begin position="138"/>
        <end position="151"/>
    </location>
</feature>
<gene>
    <name evidence="2" type="ORF">N7468_009214</name>
</gene>
<dbReference type="RefSeq" id="XP_058326840.1">
    <property type="nucleotide sequence ID" value="XM_058478510.1"/>
</dbReference>
<evidence type="ECO:0000313" key="3">
    <source>
        <dbReference type="Proteomes" id="UP001150941"/>
    </source>
</evidence>
<dbReference type="OrthoDB" id="4358419at2759"/>
<dbReference type="EMBL" id="JAPQKS010000007">
    <property type="protein sequence ID" value="KAJ5220010.1"/>
    <property type="molecule type" value="Genomic_DNA"/>
</dbReference>
<evidence type="ECO:0000313" key="2">
    <source>
        <dbReference type="EMBL" id="KAJ5220010.1"/>
    </source>
</evidence>